<feature type="compositionally biased region" description="Gly residues" evidence="9">
    <location>
        <begin position="200"/>
        <end position="211"/>
    </location>
</feature>
<comment type="similarity">
    <text evidence="6">Belongs to the type IV zinc-finger family. Class B subfamily.</text>
</comment>
<dbReference type="Gene3D" id="3.30.50.10">
    <property type="entry name" value="Erythroid Transcription Factor GATA-1, subunit A"/>
    <property type="match status" value="1"/>
</dbReference>
<dbReference type="SMART" id="SM00401">
    <property type="entry name" value="ZnF_GATA"/>
    <property type="match status" value="1"/>
</dbReference>
<comment type="function">
    <text evidence="7">Transcriptional regulator that specifically binds 5'-GATA-3' or 5'-GAT-3' motifs within gene promoters.</text>
</comment>
<feature type="region of interest" description="Disordered" evidence="9">
    <location>
        <begin position="105"/>
        <end position="240"/>
    </location>
</feature>
<comment type="caution">
    <text evidence="11">The sequence shown here is derived from an EMBL/GenBank/DDBJ whole genome shotgun (WGS) entry which is preliminary data.</text>
</comment>
<evidence type="ECO:0000256" key="7">
    <source>
        <dbReference type="ARBA" id="ARBA00037539"/>
    </source>
</evidence>
<dbReference type="PROSITE" id="PS50114">
    <property type="entry name" value="GATA_ZN_FINGER_2"/>
    <property type="match status" value="1"/>
</dbReference>
<dbReference type="GO" id="GO:0008270">
    <property type="term" value="F:zinc ion binding"/>
    <property type="evidence" value="ECO:0007669"/>
    <property type="project" value="UniProtKB-KW"/>
</dbReference>
<keyword evidence="1" id="KW-0479">Metal-binding</keyword>
<protein>
    <submittedName>
        <fullName evidence="11">GATA transcription factor 23</fullName>
    </submittedName>
</protein>
<evidence type="ECO:0000256" key="5">
    <source>
        <dbReference type="ARBA" id="ARBA00023163"/>
    </source>
</evidence>
<evidence type="ECO:0000259" key="10">
    <source>
        <dbReference type="PROSITE" id="PS50114"/>
    </source>
</evidence>
<feature type="region of interest" description="Disordered" evidence="9">
    <location>
        <begin position="253"/>
        <end position="292"/>
    </location>
</feature>
<sequence length="789" mass="79644">MPMFDDNDTMLFGDTDFLGTMPACQCLAGELELQVASFECGGDLVGESPANGKSFSLTKDSGGSSLSGLAVADFGSADFNDFNVSLEVLAAADHYGHTVCGRQSTADSAAAPSSARNTGMGATGTWDPSSVQPAPRPPVAAPAVAPAEPAHRREQGACVDGQQYSAPASYQQQQPYQQQQREQGPDSSDGDTSHSAGDGETSGVGHGGKGLAAGSQSEESEDNMQGIASAGGNDEEHMSEAMPNFGLSLSRLRQVPQSRHRREEQLAHRQQQQEQQQHQVQAQARQQQQNPSMMTRAYSVGNMALAGAGAGGAAPGSATFLDGQRRAQMFRSYSFISPDCLPEDFELGCGDGGGAGGGGGGGGGGLLGARGRCASLNETQLRRQWLHEGELLAPQLPPSVSELELLELPEDAVVEPPLRPLGGSFSAGSAGMGGSGALHGGRRGPGGGGMMLFRGASGSSAGGGGSCDGPLPLPQPGTVKRKIITSPSPLLHAHKPAKVRQAAAGACGGAGGGTGSTPKGQSPKRAKVGSAGLPLPPSTLGAAWQQQDGSAAGVLAGWHPPPAAARGGGMMKSIRSVPANMNSMAAGHGHGHGRFLDGIEVAARPLGPPGASDAVISPNCSAASAGTPYHGFGVARGAGSFAEPVAPAGRQVGGAHAAAAAGPAKISKARGAAVPPPPVVVPGTGLGLPFGGAPPSLGCFPEAGRRSMTPSVPKPRKRASPNGNPPKAPAPNPNGHCCTQCGTQTTPVWRAGPHGPKTLCNACGVRYMKVAKGNVPPTPRKQQQQQQHQ</sequence>
<feature type="compositionally biased region" description="Low complexity" evidence="9">
    <location>
        <begin position="268"/>
        <end position="289"/>
    </location>
</feature>
<dbReference type="Proteomes" id="UP000236333">
    <property type="component" value="Unassembled WGS sequence"/>
</dbReference>
<dbReference type="CDD" id="cd00202">
    <property type="entry name" value="ZnF_GATA"/>
    <property type="match status" value="1"/>
</dbReference>
<keyword evidence="12" id="KW-1185">Reference proteome</keyword>
<evidence type="ECO:0000256" key="9">
    <source>
        <dbReference type="SAM" id="MobiDB-lite"/>
    </source>
</evidence>
<accession>A0A2J8A5Q4</accession>
<dbReference type="OrthoDB" id="544668at2759"/>
<evidence type="ECO:0000256" key="8">
    <source>
        <dbReference type="PROSITE-ProRule" id="PRU00094"/>
    </source>
</evidence>
<keyword evidence="5" id="KW-0804">Transcription</keyword>
<proteinExistence type="inferred from homology"/>
<dbReference type="SUPFAM" id="SSF57716">
    <property type="entry name" value="Glucocorticoid receptor-like (DNA-binding domain)"/>
    <property type="match status" value="1"/>
</dbReference>
<keyword evidence="2 8" id="KW-0863">Zinc-finger</keyword>
<keyword evidence="3" id="KW-0862">Zinc</keyword>
<evidence type="ECO:0000256" key="6">
    <source>
        <dbReference type="ARBA" id="ARBA00024019"/>
    </source>
</evidence>
<dbReference type="PANTHER" id="PTHR47172:SF24">
    <property type="entry name" value="GATA ZINC FINGER DOMAIN-CONTAINING PROTEIN 14-RELATED"/>
    <property type="match status" value="1"/>
</dbReference>
<organism evidence="11 12">
    <name type="scientific">Tetrabaena socialis</name>
    <dbReference type="NCBI Taxonomy" id="47790"/>
    <lineage>
        <taxon>Eukaryota</taxon>
        <taxon>Viridiplantae</taxon>
        <taxon>Chlorophyta</taxon>
        <taxon>core chlorophytes</taxon>
        <taxon>Chlorophyceae</taxon>
        <taxon>CS clade</taxon>
        <taxon>Chlamydomonadales</taxon>
        <taxon>Tetrabaenaceae</taxon>
        <taxon>Tetrabaena</taxon>
    </lineage>
</organism>
<evidence type="ECO:0000313" key="12">
    <source>
        <dbReference type="Proteomes" id="UP000236333"/>
    </source>
</evidence>
<evidence type="ECO:0000256" key="1">
    <source>
        <dbReference type="ARBA" id="ARBA00022723"/>
    </source>
</evidence>
<dbReference type="PROSITE" id="PS00344">
    <property type="entry name" value="GATA_ZN_FINGER_1"/>
    <property type="match status" value="1"/>
</dbReference>
<dbReference type="PANTHER" id="PTHR47172">
    <property type="entry name" value="OS01G0976800 PROTEIN"/>
    <property type="match status" value="1"/>
</dbReference>
<name>A0A2J8A5Q4_9CHLO</name>
<dbReference type="GO" id="GO:0006355">
    <property type="term" value="P:regulation of DNA-templated transcription"/>
    <property type="evidence" value="ECO:0007669"/>
    <property type="project" value="InterPro"/>
</dbReference>
<gene>
    <name evidence="11" type="ORF">TSOC_005687</name>
</gene>
<feature type="compositionally biased region" description="Low complexity" evidence="9">
    <location>
        <begin position="105"/>
        <end position="115"/>
    </location>
</feature>
<feature type="compositionally biased region" description="Pro residues" evidence="9">
    <location>
        <begin position="723"/>
        <end position="732"/>
    </location>
</feature>
<evidence type="ECO:0000256" key="3">
    <source>
        <dbReference type="ARBA" id="ARBA00022833"/>
    </source>
</evidence>
<evidence type="ECO:0000256" key="4">
    <source>
        <dbReference type="ARBA" id="ARBA00023015"/>
    </source>
</evidence>
<dbReference type="AlphaFoldDB" id="A0A2J8A5Q4"/>
<feature type="compositionally biased region" description="Gly residues" evidence="9">
    <location>
        <begin position="506"/>
        <end position="515"/>
    </location>
</feature>
<dbReference type="InterPro" id="IPR000679">
    <property type="entry name" value="Znf_GATA"/>
</dbReference>
<feature type="region of interest" description="Disordered" evidence="9">
    <location>
        <begin position="697"/>
        <end position="733"/>
    </location>
</feature>
<feature type="domain" description="GATA-type" evidence="10">
    <location>
        <begin position="732"/>
        <end position="767"/>
    </location>
</feature>
<evidence type="ECO:0000313" key="11">
    <source>
        <dbReference type="EMBL" id="PNH07835.1"/>
    </source>
</evidence>
<dbReference type="EMBL" id="PGGS01000159">
    <property type="protein sequence ID" value="PNH07835.1"/>
    <property type="molecule type" value="Genomic_DNA"/>
</dbReference>
<feature type="compositionally biased region" description="Low complexity" evidence="9">
    <location>
        <begin position="162"/>
        <end position="180"/>
    </location>
</feature>
<dbReference type="Pfam" id="PF00320">
    <property type="entry name" value="GATA"/>
    <property type="match status" value="1"/>
</dbReference>
<dbReference type="InterPro" id="IPR013088">
    <property type="entry name" value="Znf_NHR/GATA"/>
</dbReference>
<feature type="region of interest" description="Disordered" evidence="9">
    <location>
        <begin position="505"/>
        <end position="530"/>
    </location>
</feature>
<reference evidence="11 12" key="1">
    <citation type="journal article" date="2017" name="Mol. Biol. Evol.">
        <title>The 4-celled Tetrabaena socialis nuclear genome reveals the essential components for genetic control of cell number at the origin of multicellularity in the volvocine lineage.</title>
        <authorList>
            <person name="Featherston J."/>
            <person name="Arakaki Y."/>
            <person name="Hanschen E.R."/>
            <person name="Ferris P.J."/>
            <person name="Michod R.E."/>
            <person name="Olson B.J.S.C."/>
            <person name="Nozaki H."/>
            <person name="Durand P.M."/>
        </authorList>
    </citation>
    <scope>NUCLEOTIDE SEQUENCE [LARGE SCALE GENOMIC DNA]</scope>
    <source>
        <strain evidence="11 12">NIES-571</strain>
    </source>
</reference>
<dbReference type="GO" id="GO:0043565">
    <property type="term" value="F:sequence-specific DNA binding"/>
    <property type="evidence" value="ECO:0007669"/>
    <property type="project" value="InterPro"/>
</dbReference>
<keyword evidence="4" id="KW-0805">Transcription regulation</keyword>
<evidence type="ECO:0000256" key="2">
    <source>
        <dbReference type="ARBA" id="ARBA00022771"/>
    </source>
</evidence>